<feature type="region of interest" description="Disordered" evidence="1">
    <location>
        <begin position="1364"/>
        <end position="1408"/>
    </location>
</feature>
<dbReference type="Proteomes" id="UP000594459">
    <property type="component" value="Chromosome"/>
</dbReference>
<feature type="compositionally biased region" description="Low complexity" evidence="1">
    <location>
        <begin position="1394"/>
        <end position="1404"/>
    </location>
</feature>
<keyword evidence="4" id="KW-1185">Reference proteome</keyword>
<feature type="domain" description="DUF5801" evidence="2">
    <location>
        <begin position="1226"/>
        <end position="1359"/>
    </location>
</feature>
<organism evidence="3 4">
    <name type="scientific">Qipengyuania soli</name>
    <dbReference type="NCBI Taxonomy" id="2782568"/>
    <lineage>
        <taxon>Bacteria</taxon>
        <taxon>Pseudomonadati</taxon>
        <taxon>Pseudomonadota</taxon>
        <taxon>Alphaproteobacteria</taxon>
        <taxon>Sphingomonadales</taxon>
        <taxon>Erythrobacteraceae</taxon>
        <taxon>Qipengyuania</taxon>
    </lineage>
</organism>
<dbReference type="EMBL" id="CP064654">
    <property type="protein sequence ID" value="QPC98462.1"/>
    <property type="molecule type" value="Genomic_DNA"/>
</dbReference>
<reference evidence="3 4" key="1">
    <citation type="submission" date="2020-11" db="EMBL/GenBank/DDBJ databases">
        <title>The genome sequence of Erythrobacter sp. 6D36.</title>
        <authorList>
            <person name="Liu Y."/>
        </authorList>
    </citation>
    <scope>NUCLEOTIDE SEQUENCE [LARGE SCALE GENOMIC DNA]</scope>
    <source>
        <strain evidence="3 4">6D36</strain>
    </source>
</reference>
<dbReference type="InterPro" id="IPR043824">
    <property type="entry name" value="DUF5801"/>
</dbReference>
<feature type="domain" description="DUF5801" evidence="2">
    <location>
        <begin position="1055"/>
        <end position="1189"/>
    </location>
</feature>
<dbReference type="Gene3D" id="2.60.40.3440">
    <property type="match status" value="1"/>
</dbReference>
<feature type="domain" description="DUF5801" evidence="2">
    <location>
        <begin position="423"/>
        <end position="547"/>
    </location>
</feature>
<accession>A0A7S8IUC8</accession>
<feature type="region of interest" description="Disordered" evidence="1">
    <location>
        <begin position="408"/>
        <end position="430"/>
    </location>
</feature>
<dbReference type="KEGG" id="qso:IRL76_11515"/>
<evidence type="ECO:0000259" key="2">
    <source>
        <dbReference type="Pfam" id="PF19116"/>
    </source>
</evidence>
<proteinExistence type="predicted"/>
<dbReference type="Pfam" id="PF19116">
    <property type="entry name" value="DUF5801"/>
    <property type="match status" value="3"/>
</dbReference>
<sequence>MMDFDGRSEGGFVPENQDELSNELMQGQSAAAPLAGLGRERIVQAGPDNVIVLPAGADLEGFAVDGRDLIITLEDGSVIRIPDGAIVVPQFVIDGVSIAPQTVAALLTGNEPEPEAGNPQSSGGNFAGDVGDIQAAYAIGDLLPYTELFRPQYPEKEIIPFAPNDPPEIIVITPDNPAGAVNASDEVNEAGLPAREGESAGTNSSSNSEITNGTIVYTTPDGFASLSINGVAITAVGQVIQGEYGTLLITSIGGGQVGYTYTLTDNLLDVEVDSFAITVTDADGDMATATLDIRVIDDAPIANNDSASQTEEGAAVTVDVFDNDVPGADSVAIGTVQYVQGSLSGTGTLVNNGDGTFTYTPGPGEQGTVTFQYSITDGDNDSDTATVTITLLPDSIPTGGTVTATVDDDALAGGNPNSTTGDLDANAGDNPADTSEATFTGTLAFSAGNDAPATITFDPALNGATATVGTEQVTYSLAGNVLTATGPRGVLFTVELTDPATGAYRVTLVDNVLHAGGPNDEATDATVSVGFVVTDSDGDPVATTLSIVFDDDAPTAFANSNSVTEGDSVSGNVLTDGTADIAGADGFGGVVAITSSNTESETTSVVEGSLVIQGQYGTLTVDAATGAYTYVSNANSTNADAVDSFTYTIVDGDGDTATATLTINIGNVAGVVTDSDALVNEAGLPAGSDAASNSEIASGQITVTGATGTLTYVLTSPADGTYGTLVLNSATGEYTYTLDTPYNDGDTAENTTNTVSGAEGFGYEVYDSLGNFIGSGTISVSIIDDVPTAADEAPLSIAEDAAGTLSGNVLGNDVQGADGATVTSVNIGGTDHAIAATGTTSVSTANGDYTFDAAGNWTFDPATGLDQSAGDVDASFTYTLTDGDDDFDTATQPITISDGAGPQAGEPVSLQVDDQNLADGSDPAAPVTDSGDIVFTAGSDAIASIIFDDSATALDSLGGGLTWERVSDTQIVGRDGADVIVTLDLSVSGTTATVTLTLSDNYALHPDLGDDLAALGSVFVVATDIDGDQASAAVSLSVSDDLPTLSTSAPEAGSLEVDETSLGTNATADFSGLFTPDYNADGPGSVSGYTLGVAAGSTGLVDTLSGEAVVLTLESGAVVGRTETGGDIVFILSVDAAGTVTLDQQRAVVHADDTKPDDATGLASGDLITLSATVTDGDGDTANATVSIGDAISFRDDGPTIDASLTDGNEILLTTQDAETIGAAFDTASTTADFGGSFTIDSSSYGADGAGSIGWNYGFVIDNANSGLFSNGVEITLAFDGADIVGSAGGTEVFRLSVNADTGVVTLTQYEEIDHALPGDGAAPYDTQFAVLGDGILTLQGTATIIDADGDEASETLDLDLGGNIRFADDGPTANPDTDSTTEGVEATGNVLTGSDTDSGAAGADVGGADGFGSPTVVGVAAGSDTSTPATGGVGTQVAGTYGTLTLNADGSYSYLVEANAISSDAVETFVYTIVDADGDTSTTTLTFNVANVGLTADNDTQVVDEAALSFGSNPSLTTETVRMVTATCRPPR</sequence>
<dbReference type="RefSeq" id="WP_200981470.1">
    <property type="nucleotide sequence ID" value="NZ_CP064654.1"/>
</dbReference>
<gene>
    <name evidence="3" type="ORF">IRL76_11515</name>
</gene>
<evidence type="ECO:0000313" key="3">
    <source>
        <dbReference type="EMBL" id="QPC98462.1"/>
    </source>
</evidence>
<dbReference type="InterPro" id="IPR010221">
    <property type="entry name" value="VCBS_dom"/>
</dbReference>
<name>A0A7S8IUC8_9SPHN</name>
<dbReference type="NCBIfam" id="TIGR01965">
    <property type="entry name" value="VCBS_repeat"/>
    <property type="match status" value="1"/>
</dbReference>
<evidence type="ECO:0000256" key="1">
    <source>
        <dbReference type="SAM" id="MobiDB-lite"/>
    </source>
</evidence>
<dbReference type="Pfam" id="PF17963">
    <property type="entry name" value="Big_9"/>
    <property type="match status" value="3"/>
</dbReference>
<evidence type="ECO:0000313" key="4">
    <source>
        <dbReference type="Proteomes" id="UP000594459"/>
    </source>
</evidence>
<protein>
    <submittedName>
        <fullName evidence="3">Cadherin-like domain-containing protein</fullName>
    </submittedName>
</protein>